<evidence type="ECO:0000313" key="8">
    <source>
        <dbReference type="Proteomes" id="UP000244741"/>
    </source>
</evidence>
<dbReference type="EC" id="6.5.1.2" evidence="1"/>
<evidence type="ECO:0000256" key="2">
    <source>
        <dbReference type="ARBA" id="ARBA00022598"/>
    </source>
</evidence>
<keyword evidence="2 7" id="KW-0436">Ligase</keyword>
<dbReference type="InterPro" id="IPR013839">
    <property type="entry name" value="DNAligase_adenylation"/>
</dbReference>
<dbReference type="GO" id="GO:0006281">
    <property type="term" value="P:DNA repair"/>
    <property type="evidence" value="ECO:0007669"/>
    <property type="project" value="InterPro"/>
</dbReference>
<gene>
    <name evidence="7" type="ORF">AhSzq1_73</name>
</gene>
<dbReference type="EMBL" id="MG676224">
    <property type="protein sequence ID" value="AVR75966.1"/>
    <property type="molecule type" value="Genomic_DNA"/>
</dbReference>
<dbReference type="SUPFAM" id="SSF56091">
    <property type="entry name" value="DNA ligase/mRNA capping enzyme, catalytic domain"/>
    <property type="match status" value="1"/>
</dbReference>
<dbReference type="SMART" id="SM00532">
    <property type="entry name" value="LIGANc"/>
    <property type="match status" value="1"/>
</dbReference>
<evidence type="ECO:0000256" key="1">
    <source>
        <dbReference type="ARBA" id="ARBA00012722"/>
    </source>
</evidence>
<dbReference type="SUPFAM" id="SSF50249">
    <property type="entry name" value="Nucleic acid-binding proteins"/>
    <property type="match status" value="1"/>
</dbReference>
<dbReference type="GO" id="GO:0006260">
    <property type="term" value="P:DNA replication"/>
    <property type="evidence" value="ECO:0007669"/>
    <property type="project" value="UniProtKB-KW"/>
</dbReference>
<reference evidence="7 8" key="1">
    <citation type="submission" date="2017-12" db="EMBL/GenBank/DDBJ databases">
        <title>Genomic characterization of T5-related Aeromonas hydrophila phages AhSzq-1 and AhSzw-1 and proposal to be two new species.</title>
        <authorList>
            <person name="Chen L."/>
            <person name="Yuan S."/>
            <person name="Ma Y."/>
        </authorList>
    </citation>
    <scope>NUCLEOTIDE SEQUENCE [LARGE SCALE GENOMIC DNA]</scope>
    <source>
        <strain evidence="7">Seawater</strain>
    </source>
</reference>
<comment type="catalytic activity">
    <reaction evidence="5">
        <text>NAD(+) + (deoxyribonucleotide)n-3'-hydroxyl + 5'-phospho-(deoxyribonucleotide)m = (deoxyribonucleotide)n+m + AMP + beta-nicotinamide D-nucleotide.</text>
        <dbReference type="EC" id="6.5.1.2"/>
    </reaction>
</comment>
<dbReference type="InterPro" id="IPR012340">
    <property type="entry name" value="NA-bd_OB-fold"/>
</dbReference>
<evidence type="ECO:0000313" key="7">
    <source>
        <dbReference type="EMBL" id="AVR75966.1"/>
    </source>
</evidence>
<dbReference type="GO" id="GO:0003911">
    <property type="term" value="F:DNA ligase (NAD+) activity"/>
    <property type="evidence" value="ECO:0007669"/>
    <property type="project" value="UniProtKB-EC"/>
</dbReference>
<evidence type="ECO:0000256" key="3">
    <source>
        <dbReference type="ARBA" id="ARBA00022705"/>
    </source>
</evidence>
<dbReference type="Proteomes" id="UP000244741">
    <property type="component" value="Segment"/>
</dbReference>
<dbReference type="Gene3D" id="2.40.50.140">
    <property type="entry name" value="Nucleic acid-binding proteins"/>
    <property type="match status" value="1"/>
</dbReference>
<dbReference type="InterPro" id="IPR013840">
    <property type="entry name" value="DNAligase_N"/>
</dbReference>
<keyword evidence="8" id="KW-1185">Reference proteome</keyword>
<dbReference type="InterPro" id="IPR004150">
    <property type="entry name" value="NAD_DNA_ligase_OB"/>
</dbReference>
<keyword evidence="3" id="KW-0235">DNA replication</keyword>
<dbReference type="Pfam" id="PF01653">
    <property type="entry name" value="DNA_ligase_aden"/>
    <property type="match status" value="1"/>
</dbReference>
<evidence type="ECO:0000259" key="6">
    <source>
        <dbReference type="SMART" id="SM00532"/>
    </source>
</evidence>
<proteinExistence type="predicted"/>
<feature type="domain" description="NAD-dependent DNA ligase N-terminal" evidence="6">
    <location>
        <begin position="3"/>
        <end position="320"/>
    </location>
</feature>
<sequence>MNLEIEKLIKHHQELYAKGTPELSDEQYDALVMYYNAEKSIGPTGDVPLAYPMYSLQKVYPKRGDKIPTSCAGKDMVDSPKYDGNAVELVYLDGRLARATTRGDGEKGQDVTDKLKLLQIPHRFFGAKGIVQVPGEVVATKASANSRNIVSGKLVTEKDLNEAKRVFEEYGVVFIAYGLVPAMTNSYSADMQILDAQGFDVALHRPYADTAPQDGVVYRVDDNKVFAELGYTSKFPRGAYAVKEDEPPVETTLLDVVWQVGSSGRVTPVAILEPVDIKGTSISRATLNNITYIETLGLEIGCKVAVIRAGDIIPTIVGRAD</sequence>
<evidence type="ECO:0000256" key="4">
    <source>
        <dbReference type="ARBA" id="ARBA00023027"/>
    </source>
</evidence>
<accession>A0A2R4ALT3</accession>
<keyword evidence="4" id="KW-0520">NAD</keyword>
<dbReference type="Pfam" id="PF03120">
    <property type="entry name" value="OB_DNA_ligase"/>
    <property type="match status" value="1"/>
</dbReference>
<protein>
    <recommendedName>
        <fullName evidence="1">DNA ligase (NAD(+))</fullName>
        <ecNumber evidence="1">6.5.1.2</ecNumber>
    </recommendedName>
</protein>
<name>A0A2R4ALT3_9CAUD</name>
<organism evidence="7 8">
    <name type="scientific">Aeromonas phage AhSzq-1</name>
    <dbReference type="NCBI Taxonomy" id="2138298"/>
    <lineage>
        <taxon>Viruses</taxon>
        <taxon>Duplodnaviria</taxon>
        <taxon>Heunggongvirae</taxon>
        <taxon>Uroviricota</taxon>
        <taxon>Caudoviricetes</taxon>
        <taxon>Demerecviridae</taxon>
        <taxon>Shenzhenvirus</taxon>
        <taxon>Shenzhenvirus AhSzq1</taxon>
    </lineage>
</organism>
<dbReference type="Gene3D" id="3.30.470.30">
    <property type="entry name" value="DNA ligase/mRNA capping enzyme"/>
    <property type="match status" value="1"/>
</dbReference>
<evidence type="ECO:0000256" key="5">
    <source>
        <dbReference type="ARBA" id="ARBA00034005"/>
    </source>
</evidence>